<evidence type="ECO:0000313" key="2">
    <source>
        <dbReference type="EMBL" id="MCH91249.1"/>
    </source>
</evidence>
<dbReference type="GO" id="GO:0016579">
    <property type="term" value="P:protein deubiquitination"/>
    <property type="evidence" value="ECO:0007669"/>
    <property type="project" value="InterPro"/>
</dbReference>
<name>A0A392MWC2_9FABA</name>
<comment type="caution">
    <text evidence="2">The sequence shown here is derived from an EMBL/GenBank/DDBJ whole genome shotgun (WGS) entry which is preliminary data.</text>
</comment>
<dbReference type="Proteomes" id="UP000265520">
    <property type="component" value="Unassembled WGS sequence"/>
</dbReference>
<feature type="domain" description="USP" evidence="1">
    <location>
        <begin position="1"/>
        <end position="126"/>
    </location>
</feature>
<dbReference type="InterPro" id="IPR001394">
    <property type="entry name" value="Peptidase_C19_UCH"/>
</dbReference>
<feature type="non-terminal residue" evidence="2">
    <location>
        <position position="126"/>
    </location>
</feature>
<dbReference type="Pfam" id="PF00443">
    <property type="entry name" value="UCH"/>
    <property type="match status" value="1"/>
</dbReference>
<dbReference type="PROSITE" id="PS50235">
    <property type="entry name" value="USP_3"/>
    <property type="match status" value="1"/>
</dbReference>
<accession>A0A392MWC2</accession>
<dbReference type="InterPro" id="IPR038765">
    <property type="entry name" value="Papain-like_cys_pep_sf"/>
</dbReference>
<protein>
    <submittedName>
        <fullName evidence="2">Ubiquitin carboxyl-terminal hydrolase 20-like</fullName>
    </submittedName>
</protein>
<dbReference type="Gene3D" id="3.90.70.10">
    <property type="entry name" value="Cysteine proteinases"/>
    <property type="match status" value="1"/>
</dbReference>
<dbReference type="PANTHER" id="PTHR24006:SF747">
    <property type="entry name" value="UBIQUITIN CARBOXYL-TERMINAL HYDROLASE 20"/>
    <property type="match status" value="1"/>
</dbReference>
<gene>
    <name evidence="2" type="ORF">A2U01_0012175</name>
</gene>
<evidence type="ECO:0000313" key="3">
    <source>
        <dbReference type="Proteomes" id="UP000265520"/>
    </source>
</evidence>
<dbReference type="PANTHER" id="PTHR24006">
    <property type="entry name" value="UBIQUITIN CARBOXYL-TERMINAL HYDROLASE"/>
    <property type="match status" value="1"/>
</dbReference>
<keyword evidence="3" id="KW-1185">Reference proteome</keyword>
<dbReference type="GO" id="GO:0005634">
    <property type="term" value="C:nucleus"/>
    <property type="evidence" value="ECO:0007669"/>
    <property type="project" value="TreeGrafter"/>
</dbReference>
<evidence type="ECO:0000259" key="1">
    <source>
        <dbReference type="PROSITE" id="PS50235"/>
    </source>
</evidence>
<dbReference type="GO" id="GO:0004843">
    <property type="term" value="F:cysteine-type deubiquitinase activity"/>
    <property type="evidence" value="ECO:0007669"/>
    <property type="project" value="InterPro"/>
</dbReference>
<dbReference type="EMBL" id="LXQA010020020">
    <property type="protein sequence ID" value="MCH91249.1"/>
    <property type="molecule type" value="Genomic_DNA"/>
</dbReference>
<proteinExistence type="predicted"/>
<reference evidence="2 3" key="1">
    <citation type="journal article" date="2018" name="Front. Plant Sci.">
        <title>Red Clover (Trifolium pratense) and Zigzag Clover (T. medium) - A Picture of Genomic Similarities and Differences.</title>
        <authorList>
            <person name="Dluhosova J."/>
            <person name="Istvanek J."/>
            <person name="Nedelnik J."/>
            <person name="Repkova J."/>
        </authorList>
    </citation>
    <scope>NUCLEOTIDE SEQUENCE [LARGE SCALE GENOMIC DNA]</scope>
    <source>
        <strain evidence="3">cv. 10/8</strain>
        <tissue evidence="2">Leaf</tissue>
    </source>
</reference>
<dbReference type="InterPro" id="IPR028889">
    <property type="entry name" value="USP"/>
</dbReference>
<dbReference type="AlphaFoldDB" id="A0A392MWC2"/>
<keyword evidence="2" id="KW-0378">Hydrolase</keyword>
<sequence length="126" mass="14347">MLRCCRCGYSSESFERVINFSIHMENLSTIQSVLESFTVVEKIDEARSLHLKRFKGYSNSIQKIDSPVSFSMELDFQPYSFGNGSDNGSTPNSGHYVCYVRSDTNIWHLMDDSKVSRVCEVQVLNA</sequence>
<dbReference type="GO" id="GO:0005829">
    <property type="term" value="C:cytosol"/>
    <property type="evidence" value="ECO:0007669"/>
    <property type="project" value="TreeGrafter"/>
</dbReference>
<dbReference type="SUPFAM" id="SSF54001">
    <property type="entry name" value="Cysteine proteinases"/>
    <property type="match status" value="1"/>
</dbReference>
<dbReference type="InterPro" id="IPR050164">
    <property type="entry name" value="Peptidase_C19"/>
</dbReference>
<organism evidence="2 3">
    <name type="scientific">Trifolium medium</name>
    <dbReference type="NCBI Taxonomy" id="97028"/>
    <lineage>
        <taxon>Eukaryota</taxon>
        <taxon>Viridiplantae</taxon>
        <taxon>Streptophyta</taxon>
        <taxon>Embryophyta</taxon>
        <taxon>Tracheophyta</taxon>
        <taxon>Spermatophyta</taxon>
        <taxon>Magnoliopsida</taxon>
        <taxon>eudicotyledons</taxon>
        <taxon>Gunneridae</taxon>
        <taxon>Pentapetalae</taxon>
        <taxon>rosids</taxon>
        <taxon>fabids</taxon>
        <taxon>Fabales</taxon>
        <taxon>Fabaceae</taxon>
        <taxon>Papilionoideae</taxon>
        <taxon>50 kb inversion clade</taxon>
        <taxon>NPAAA clade</taxon>
        <taxon>Hologalegina</taxon>
        <taxon>IRL clade</taxon>
        <taxon>Trifolieae</taxon>
        <taxon>Trifolium</taxon>
    </lineage>
</organism>